<evidence type="ECO:0000256" key="4">
    <source>
        <dbReference type="ARBA" id="ARBA00022692"/>
    </source>
</evidence>
<keyword evidence="3" id="KW-1003">Cell membrane</keyword>
<keyword evidence="4 8" id="KW-0812">Transmembrane</keyword>
<evidence type="ECO:0000313" key="10">
    <source>
        <dbReference type="EMBL" id="GEQ01029.1"/>
    </source>
</evidence>
<evidence type="ECO:0000256" key="1">
    <source>
        <dbReference type="ARBA" id="ARBA00004651"/>
    </source>
</evidence>
<dbReference type="OrthoDB" id="2168659at2"/>
<sequence length="107" mass="11725">MQWLKVILAGIIEVIWVTGLNIADSTFAWIIVILFIGLSFYLVISACKSLPVGTVYAIFVGLGTVGTVLVEMVLFNNPFNFTKMVFIIILIIGIIGLKLSTEEEGET</sequence>
<dbReference type="InterPro" id="IPR045324">
    <property type="entry name" value="Small_multidrug_res"/>
</dbReference>
<evidence type="ECO:0000256" key="6">
    <source>
        <dbReference type="ARBA" id="ARBA00023136"/>
    </source>
</evidence>
<reference evidence="11 12" key="1">
    <citation type="submission" date="2018-06" db="EMBL/GenBank/DDBJ databases">
        <authorList>
            <consortium name="Pathogen Informatics"/>
            <person name="Doyle S."/>
        </authorList>
    </citation>
    <scope>NUCLEOTIDE SEQUENCE [LARGE SCALE GENOMIC DNA]</scope>
    <source>
        <strain evidence="11 12">NCTC12413</strain>
    </source>
</reference>
<keyword evidence="2" id="KW-0813">Transport</keyword>
<dbReference type="Gene3D" id="1.10.3730.20">
    <property type="match status" value="1"/>
</dbReference>
<dbReference type="PANTHER" id="PTHR30561">
    <property type="entry name" value="SMR FAMILY PROTON-DEPENDENT DRUG EFFLUX TRANSPORTER SUGE"/>
    <property type="match status" value="1"/>
</dbReference>
<dbReference type="GeneID" id="97286997"/>
<evidence type="ECO:0000256" key="3">
    <source>
        <dbReference type="ARBA" id="ARBA00022475"/>
    </source>
</evidence>
<accession>A0A380C6K6</accession>
<comment type="subcellular location">
    <subcellularLocation>
        <location evidence="1 8">Cell membrane</location>
        <topology evidence="1 8">Multi-pass membrane protein</topology>
    </subcellularLocation>
</comment>
<dbReference type="GO" id="GO:0022857">
    <property type="term" value="F:transmembrane transporter activity"/>
    <property type="evidence" value="ECO:0007669"/>
    <property type="project" value="InterPro"/>
</dbReference>
<name>A0A380C6K6_9STAP</name>
<dbReference type="AlphaFoldDB" id="A0A380C6K6"/>
<evidence type="ECO:0000313" key="12">
    <source>
        <dbReference type="Proteomes" id="UP000254956"/>
    </source>
</evidence>
<evidence type="ECO:0000256" key="9">
    <source>
        <dbReference type="SAM" id="Phobius"/>
    </source>
</evidence>
<gene>
    <name evidence="11" type="primary">ykkC_1</name>
    <name evidence="11" type="ORF">NCTC12413_00649</name>
    <name evidence="10" type="ORF">SAR03_20660</name>
</gene>
<keyword evidence="13" id="KW-1185">Reference proteome</keyword>
<dbReference type="PANTHER" id="PTHR30561:SF7">
    <property type="entry name" value="GUANIDINIUM EFFLUX SYSTEM SUBUNIT GDNC-RELATED"/>
    <property type="match status" value="1"/>
</dbReference>
<dbReference type="GO" id="GO:0005886">
    <property type="term" value="C:plasma membrane"/>
    <property type="evidence" value="ECO:0007669"/>
    <property type="project" value="UniProtKB-SubCell"/>
</dbReference>
<feature type="transmembrane region" description="Helical" evidence="9">
    <location>
        <begin position="81"/>
        <end position="99"/>
    </location>
</feature>
<evidence type="ECO:0000313" key="13">
    <source>
        <dbReference type="Proteomes" id="UP000321598"/>
    </source>
</evidence>
<evidence type="ECO:0000256" key="2">
    <source>
        <dbReference type="ARBA" id="ARBA00022448"/>
    </source>
</evidence>
<dbReference type="InterPro" id="IPR000390">
    <property type="entry name" value="Small_drug/metabolite_transptr"/>
</dbReference>
<dbReference type="SUPFAM" id="SSF103481">
    <property type="entry name" value="Multidrug resistance efflux transporter EmrE"/>
    <property type="match status" value="1"/>
</dbReference>
<proteinExistence type="inferred from homology"/>
<reference evidence="10 13" key="2">
    <citation type="submission" date="2019-07" db="EMBL/GenBank/DDBJ databases">
        <title>Whole genome shotgun sequence of Staphylococcus arlettae NBRC 109765.</title>
        <authorList>
            <person name="Hosoyama A."/>
            <person name="Uohara A."/>
            <person name="Ohji S."/>
            <person name="Ichikawa N."/>
        </authorList>
    </citation>
    <scope>NUCLEOTIDE SEQUENCE [LARGE SCALE GENOMIC DNA]</scope>
    <source>
        <strain evidence="10 13">NBRC 109765</strain>
    </source>
</reference>
<evidence type="ECO:0000313" key="11">
    <source>
        <dbReference type="EMBL" id="SUJ12487.1"/>
    </source>
</evidence>
<keyword evidence="5 9" id="KW-1133">Transmembrane helix</keyword>
<dbReference type="FunFam" id="1.10.3730.20:FF:000001">
    <property type="entry name" value="Quaternary ammonium compound resistance transporter SugE"/>
    <property type="match status" value="1"/>
</dbReference>
<feature type="transmembrane region" description="Helical" evidence="9">
    <location>
        <begin position="26"/>
        <end position="44"/>
    </location>
</feature>
<evidence type="ECO:0000256" key="5">
    <source>
        <dbReference type="ARBA" id="ARBA00022989"/>
    </source>
</evidence>
<dbReference type="InterPro" id="IPR037185">
    <property type="entry name" value="EmrE-like"/>
</dbReference>
<keyword evidence="6 9" id="KW-0472">Membrane</keyword>
<dbReference type="Proteomes" id="UP000321598">
    <property type="component" value="Unassembled WGS sequence"/>
</dbReference>
<dbReference type="Proteomes" id="UP000254956">
    <property type="component" value="Unassembled WGS sequence"/>
</dbReference>
<comment type="similarity">
    <text evidence="7 8">Belongs to the drug/metabolite transporter (DMT) superfamily. Small multidrug resistance (SMR) (TC 2.A.7.1) family.</text>
</comment>
<evidence type="ECO:0000256" key="8">
    <source>
        <dbReference type="RuleBase" id="RU003942"/>
    </source>
</evidence>
<organism evidence="11 12">
    <name type="scientific">Staphylococcus arlettae</name>
    <dbReference type="NCBI Taxonomy" id="29378"/>
    <lineage>
        <taxon>Bacteria</taxon>
        <taxon>Bacillati</taxon>
        <taxon>Bacillota</taxon>
        <taxon>Bacilli</taxon>
        <taxon>Bacillales</taxon>
        <taxon>Staphylococcaceae</taxon>
        <taxon>Staphylococcus</taxon>
    </lineage>
</organism>
<evidence type="ECO:0000256" key="7">
    <source>
        <dbReference type="ARBA" id="ARBA00038032"/>
    </source>
</evidence>
<dbReference type="STRING" id="1212545.SARL_06759"/>
<dbReference type="EMBL" id="BKAV01000025">
    <property type="protein sequence ID" value="GEQ01029.1"/>
    <property type="molecule type" value="Genomic_DNA"/>
</dbReference>
<feature type="transmembrane region" description="Helical" evidence="9">
    <location>
        <begin position="56"/>
        <end position="75"/>
    </location>
</feature>
<dbReference type="EMBL" id="UGZE01000001">
    <property type="protein sequence ID" value="SUJ12487.1"/>
    <property type="molecule type" value="Genomic_DNA"/>
</dbReference>
<dbReference type="RefSeq" id="WP_002510078.1">
    <property type="nucleotide sequence ID" value="NZ_AP019698.1"/>
</dbReference>
<dbReference type="Pfam" id="PF00893">
    <property type="entry name" value="Multi_Drug_Res"/>
    <property type="match status" value="1"/>
</dbReference>
<protein>
    <submittedName>
        <fullName evidence="10">QacE family quaternary ammonium compound efflux SMR transporter</fullName>
    </submittedName>
    <submittedName>
        <fullName evidence="11">SMR-type multidrug efflux transporter</fullName>
    </submittedName>
</protein>